<name>A0A2I6SB24_9RHOO</name>
<dbReference type="EMBL" id="CP025682">
    <property type="protein sequence ID" value="AUN96444.1"/>
    <property type="molecule type" value="Genomic_DNA"/>
</dbReference>
<gene>
    <name evidence="1" type="ORF">C0099_11205</name>
</gene>
<reference evidence="1 2" key="1">
    <citation type="submission" date="2018-01" db="EMBL/GenBank/DDBJ databases">
        <authorList>
            <person name="Fu G.-Y."/>
        </authorList>
    </citation>
    <scope>NUCLEOTIDE SEQUENCE [LARGE SCALE GENOMIC DNA]</scope>
    <source>
        <strain evidence="1 2">SY39</strain>
    </source>
</reference>
<keyword evidence="2" id="KW-1185">Reference proteome</keyword>
<evidence type="ECO:0000313" key="2">
    <source>
        <dbReference type="Proteomes" id="UP000242205"/>
    </source>
</evidence>
<dbReference type="Proteomes" id="UP000242205">
    <property type="component" value="Chromosome"/>
</dbReference>
<organism evidence="1 2">
    <name type="scientific">Pseudazoarcus pumilus</name>
    <dbReference type="NCBI Taxonomy" id="2067960"/>
    <lineage>
        <taxon>Bacteria</taxon>
        <taxon>Pseudomonadati</taxon>
        <taxon>Pseudomonadota</taxon>
        <taxon>Betaproteobacteria</taxon>
        <taxon>Rhodocyclales</taxon>
        <taxon>Zoogloeaceae</taxon>
        <taxon>Pseudazoarcus</taxon>
    </lineage>
</organism>
<dbReference type="AlphaFoldDB" id="A0A2I6SB24"/>
<sequence length="103" mass="11171">MAEEARARGRSTFRGHPIVWIGDRWIYSDNKQPIPGYGGTMRPCIVCGSEKWSGDGDVDECLGLLPGVTNACCGHGDRDTSYVVFESGVVLRGFFVARTAGDD</sequence>
<accession>A0A2I6SB24</accession>
<evidence type="ECO:0000313" key="1">
    <source>
        <dbReference type="EMBL" id="AUN96444.1"/>
    </source>
</evidence>
<protein>
    <submittedName>
        <fullName evidence="1">Uncharacterized protein</fullName>
    </submittedName>
</protein>
<dbReference type="OrthoDB" id="3078522at2"/>
<proteinExistence type="predicted"/>
<dbReference type="KEGG" id="atw:C0099_11205"/>